<dbReference type="InterPro" id="IPR001584">
    <property type="entry name" value="Integrase_cat-core"/>
</dbReference>
<dbReference type="Pfam" id="PF22936">
    <property type="entry name" value="Pol_BBD"/>
    <property type="match status" value="1"/>
</dbReference>
<dbReference type="OMA" id="TWIYLIS"/>
<evidence type="ECO:0000313" key="5">
    <source>
        <dbReference type="Proteomes" id="UP000075243"/>
    </source>
</evidence>
<keyword evidence="1" id="KW-0175">Coiled coil</keyword>
<evidence type="ECO:0000313" key="4">
    <source>
        <dbReference type="EMBL" id="KYP44478.1"/>
    </source>
</evidence>
<feature type="region of interest" description="Disordered" evidence="2">
    <location>
        <begin position="188"/>
        <end position="223"/>
    </location>
</feature>
<protein>
    <submittedName>
        <fullName evidence="4">Retrovirus-related Pol polyprotein from transposon TNT 1-94</fullName>
    </submittedName>
</protein>
<dbReference type="PANTHER" id="PTHR47481">
    <property type="match status" value="1"/>
</dbReference>
<dbReference type="Pfam" id="PF00665">
    <property type="entry name" value="rve"/>
    <property type="match status" value="1"/>
</dbReference>
<feature type="coiled-coil region" evidence="1">
    <location>
        <begin position="141"/>
        <end position="168"/>
    </location>
</feature>
<gene>
    <name evidence="4" type="ORF">KK1_033998</name>
</gene>
<dbReference type="InterPro" id="IPR012337">
    <property type="entry name" value="RNaseH-like_sf"/>
</dbReference>
<dbReference type="AlphaFoldDB" id="A0A151RPJ1"/>
<accession>A0A151RPJ1</accession>
<dbReference type="PANTHER" id="PTHR47481:SF31">
    <property type="entry name" value="OS01G0873500 PROTEIN"/>
    <property type="match status" value="1"/>
</dbReference>
<evidence type="ECO:0000256" key="2">
    <source>
        <dbReference type="SAM" id="MobiDB-lite"/>
    </source>
</evidence>
<reference evidence="4" key="1">
    <citation type="journal article" date="2012" name="Nat. Biotechnol.">
        <title>Draft genome sequence of pigeonpea (Cajanus cajan), an orphan legume crop of resource-poor farmers.</title>
        <authorList>
            <person name="Varshney R.K."/>
            <person name="Chen W."/>
            <person name="Li Y."/>
            <person name="Bharti A.K."/>
            <person name="Saxena R.K."/>
            <person name="Schlueter J.A."/>
            <person name="Donoghue M.T."/>
            <person name="Azam S."/>
            <person name="Fan G."/>
            <person name="Whaley A.M."/>
            <person name="Farmer A.D."/>
            <person name="Sheridan J."/>
            <person name="Iwata A."/>
            <person name="Tuteja R."/>
            <person name="Penmetsa R.V."/>
            <person name="Wu W."/>
            <person name="Upadhyaya H.D."/>
            <person name="Yang S.P."/>
            <person name="Shah T."/>
            <person name="Saxena K.B."/>
            <person name="Michael T."/>
            <person name="McCombie W.R."/>
            <person name="Yang B."/>
            <person name="Zhang G."/>
            <person name="Yang H."/>
            <person name="Wang J."/>
            <person name="Spillane C."/>
            <person name="Cook D.R."/>
            <person name="May G.D."/>
            <person name="Xu X."/>
            <person name="Jackson S.A."/>
        </authorList>
    </citation>
    <scope>NUCLEOTIDE SEQUENCE [LARGE SCALE GENOMIC DNA]</scope>
</reference>
<evidence type="ECO:0000256" key="1">
    <source>
        <dbReference type="SAM" id="Coils"/>
    </source>
</evidence>
<dbReference type="GO" id="GO:0015074">
    <property type="term" value="P:DNA integration"/>
    <property type="evidence" value="ECO:0007669"/>
    <property type="project" value="InterPro"/>
</dbReference>
<dbReference type="InterPro" id="IPR054722">
    <property type="entry name" value="PolX-like_BBD"/>
</dbReference>
<dbReference type="InterPro" id="IPR036397">
    <property type="entry name" value="RNaseH_sf"/>
</dbReference>
<dbReference type="Gramene" id="C.cajan_31863.t">
    <property type="protein sequence ID" value="C.cajan_31863.t.cds1"/>
    <property type="gene ID" value="C.cajan_31863"/>
</dbReference>
<dbReference type="Proteomes" id="UP000075243">
    <property type="component" value="Unassembled WGS sequence"/>
</dbReference>
<dbReference type="Pfam" id="PF13976">
    <property type="entry name" value="gag_pre-integrs"/>
    <property type="match status" value="1"/>
</dbReference>
<feature type="domain" description="Integrase catalytic" evidence="3">
    <location>
        <begin position="496"/>
        <end position="605"/>
    </location>
</feature>
<dbReference type="SUPFAM" id="SSF53098">
    <property type="entry name" value="Ribonuclease H-like"/>
    <property type="match status" value="1"/>
</dbReference>
<proteinExistence type="predicted"/>
<keyword evidence="5" id="KW-1185">Reference proteome</keyword>
<dbReference type="InterPro" id="IPR025724">
    <property type="entry name" value="GAG-pre-integrase_dom"/>
</dbReference>
<organism evidence="4 5">
    <name type="scientific">Cajanus cajan</name>
    <name type="common">Pigeon pea</name>
    <name type="synonym">Cajanus indicus</name>
    <dbReference type="NCBI Taxonomy" id="3821"/>
    <lineage>
        <taxon>Eukaryota</taxon>
        <taxon>Viridiplantae</taxon>
        <taxon>Streptophyta</taxon>
        <taxon>Embryophyta</taxon>
        <taxon>Tracheophyta</taxon>
        <taxon>Spermatophyta</taxon>
        <taxon>Magnoliopsida</taxon>
        <taxon>eudicotyledons</taxon>
        <taxon>Gunneridae</taxon>
        <taxon>Pentapetalae</taxon>
        <taxon>rosids</taxon>
        <taxon>fabids</taxon>
        <taxon>Fabales</taxon>
        <taxon>Fabaceae</taxon>
        <taxon>Papilionoideae</taxon>
        <taxon>50 kb inversion clade</taxon>
        <taxon>NPAAA clade</taxon>
        <taxon>indigoferoid/millettioid clade</taxon>
        <taxon>Phaseoleae</taxon>
        <taxon>Cajanus</taxon>
    </lineage>
</organism>
<dbReference type="GO" id="GO:0003676">
    <property type="term" value="F:nucleic acid binding"/>
    <property type="evidence" value="ECO:0007669"/>
    <property type="project" value="InterPro"/>
</dbReference>
<dbReference type="Gene3D" id="3.30.420.10">
    <property type="entry name" value="Ribonuclease H-like superfamily/Ribonuclease H"/>
    <property type="match status" value="1"/>
</dbReference>
<dbReference type="EMBL" id="KQ483624">
    <property type="protein sequence ID" value="KYP44478.1"/>
    <property type="molecule type" value="Genomic_DNA"/>
</dbReference>
<dbReference type="PROSITE" id="PS50994">
    <property type="entry name" value="INTEGRASE"/>
    <property type="match status" value="1"/>
</dbReference>
<name>A0A151RPJ1_CAJCA</name>
<sequence>MPPKYSNSEDKLSDKVSETYSNWEQQDQLIFMWLLASMSPNLHSRMVGCVHAFQIWQSLHLYFETQTRARVCQLKSQLKGIKKQDSLNSYLLAIKKIIDTLASVGSPVDPAEHIQIILDGLPSEYNPLVTSIISRTDPYSVTEIETLLTTIENRLERQKQEEQESLNMQANYVQFPGGFQGRGQGYFRGRGQQNHRGRNRENFRGGKSFGRAPSRGYDKQNNYNRPICQVCNKPGHTALNCYHRFNPQYQDSSAQQVSNSSKTQQKAMVTKGNLDYQSNVSALMAVPDTFYDPAWYPDTRATNHITANASNMAGKSTYTGETKLKMANGDSTSIQHIGHSYLYSSNSNKPLFLKNLLHVPSISKNLISVSQFCRDNNVKFEFTANNCCVKSQDSKHTLLEGHFTKGLYVFHNISVGPSVCNSVTTENSNSIRELPNNKCDLYRIWHAKLGHANYKIVHDVMNKCGVSVSKNSTFSLCKSCCLGKLHKQPFYYSNTVYTSPLQLIYTDIWGPAPIPSSSGSKYYIEFIDAFSKFTWIYLISNKSQALQCFSHFKNMIENQLNSKIKCIQTDGAKEYLAFSKYLNDHGILHRISCPYTHEQNGSAER</sequence>
<evidence type="ECO:0000259" key="3">
    <source>
        <dbReference type="PROSITE" id="PS50994"/>
    </source>
</evidence>
<dbReference type="Pfam" id="PF14223">
    <property type="entry name" value="Retrotran_gag_2"/>
    <property type="match status" value="1"/>
</dbReference>